<reference evidence="1" key="2">
    <citation type="journal article" date="2015" name="Fish Shellfish Immunol.">
        <title>Early steps in the European eel (Anguilla anguilla)-Vibrio vulnificus interaction in the gills: Role of the RtxA13 toxin.</title>
        <authorList>
            <person name="Callol A."/>
            <person name="Pajuelo D."/>
            <person name="Ebbesson L."/>
            <person name="Teles M."/>
            <person name="MacKenzie S."/>
            <person name="Amaro C."/>
        </authorList>
    </citation>
    <scope>NUCLEOTIDE SEQUENCE</scope>
</reference>
<reference evidence="1" key="1">
    <citation type="submission" date="2014-11" db="EMBL/GenBank/DDBJ databases">
        <authorList>
            <person name="Amaro Gonzalez C."/>
        </authorList>
    </citation>
    <scope>NUCLEOTIDE SEQUENCE</scope>
</reference>
<name>A0A0E9QED0_ANGAN</name>
<accession>A0A0E9QED0</accession>
<organism evidence="1">
    <name type="scientific">Anguilla anguilla</name>
    <name type="common">European freshwater eel</name>
    <name type="synonym">Muraena anguilla</name>
    <dbReference type="NCBI Taxonomy" id="7936"/>
    <lineage>
        <taxon>Eukaryota</taxon>
        <taxon>Metazoa</taxon>
        <taxon>Chordata</taxon>
        <taxon>Craniata</taxon>
        <taxon>Vertebrata</taxon>
        <taxon>Euteleostomi</taxon>
        <taxon>Actinopterygii</taxon>
        <taxon>Neopterygii</taxon>
        <taxon>Teleostei</taxon>
        <taxon>Anguilliformes</taxon>
        <taxon>Anguillidae</taxon>
        <taxon>Anguilla</taxon>
    </lineage>
</organism>
<dbReference type="AlphaFoldDB" id="A0A0E9QED0"/>
<protein>
    <submittedName>
        <fullName evidence="1">Uncharacterized protein</fullName>
    </submittedName>
</protein>
<dbReference type="EMBL" id="GBXM01093887">
    <property type="protein sequence ID" value="JAH14690.1"/>
    <property type="molecule type" value="Transcribed_RNA"/>
</dbReference>
<proteinExistence type="predicted"/>
<sequence length="50" mass="5328">MGVPCSRRSQNGHIPSGCPCKTGKLFLTPLRLSSFLKVVSFPGSSAPRKP</sequence>
<evidence type="ECO:0000313" key="1">
    <source>
        <dbReference type="EMBL" id="JAH14690.1"/>
    </source>
</evidence>